<accession>A0ACB9DPA6</accession>
<sequence>MFLISLIVGLPGPGLSIELAGAVDTDKTVDMASSSKQTGLMPQLFETSERKGSKDVKIEMCRNLSWHRAFFTNDGLLDAEELASMTEGDGRDVKQQLQGIEEKLCWSMDSISTLGGDTTLETKLFEEMEASKQKSSGSSKLTNSSIKGSSGEGDSKAKASRFSQKETKAETTQASKATGPRRGVPISLSPLGSSTPVKTEATRSSPLGGSTSGTSPGDNVKSSARRSTSSKTGKATADSSSKTPPGIRTKNKVSHLLSSKLSPRTSPTSSGSSSTTSDVNQRSSRGSSGPSRSLVNNEKSSATNARRKDEQRIGKTLSSIGFKNKPPPVTSHPSSPLGLSNSSPSKSPASSISQRPSESSSSTSTIDQSSMSRGSRGTSVHHRSSNRDASAKSTLKNHPTPDRRGKQQAALCPQTGSVSRSPVQSTGCAIPSTKSGFIDKGRSYKSCLLTGLPENGGTQSKTGSSNGAKVTKVPPPRTVAAAHTGLKPNSQKTTTTPPPPKLSSQKQQSSGKAKPSSSSVSRTVKTLVLTSPEVLDIKGKLNALRMEISNQKKDKSKDIKMAPAGSGKGKSSSNICIYSSYQEKST</sequence>
<keyword evidence="2" id="KW-1185">Reference proteome</keyword>
<proteinExistence type="predicted"/>
<dbReference type="Proteomes" id="UP001055879">
    <property type="component" value="Linkage Group LG03"/>
</dbReference>
<comment type="caution">
    <text evidence="1">The sequence shown here is derived from an EMBL/GenBank/DDBJ whole genome shotgun (WGS) entry which is preliminary data.</text>
</comment>
<gene>
    <name evidence="1" type="ORF">L6452_11420</name>
</gene>
<protein>
    <submittedName>
        <fullName evidence="1">Uncharacterized protein</fullName>
    </submittedName>
</protein>
<dbReference type="EMBL" id="CM042049">
    <property type="protein sequence ID" value="KAI3748387.1"/>
    <property type="molecule type" value="Genomic_DNA"/>
</dbReference>
<reference evidence="1 2" key="2">
    <citation type="journal article" date="2022" name="Mol. Ecol. Resour.">
        <title>The genomes of chicory, endive, great burdock and yacon provide insights into Asteraceae paleo-polyploidization history and plant inulin production.</title>
        <authorList>
            <person name="Fan W."/>
            <person name="Wang S."/>
            <person name="Wang H."/>
            <person name="Wang A."/>
            <person name="Jiang F."/>
            <person name="Liu H."/>
            <person name="Zhao H."/>
            <person name="Xu D."/>
            <person name="Zhang Y."/>
        </authorList>
    </citation>
    <scope>NUCLEOTIDE SEQUENCE [LARGE SCALE GENOMIC DNA]</scope>
    <source>
        <strain evidence="2">cv. Niubang</strain>
    </source>
</reference>
<evidence type="ECO:0000313" key="2">
    <source>
        <dbReference type="Proteomes" id="UP001055879"/>
    </source>
</evidence>
<reference evidence="2" key="1">
    <citation type="journal article" date="2022" name="Mol. Ecol. Resour.">
        <title>The genomes of chicory, endive, great burdock and yacon provide insights into Asteraceae palaeo-polyploidization history and plant inulin production.</title>
        <authorList>
            <person name="Fan W."/>
            <person name="Wang S."/>
            <person name="Wang H."/>
            <person name="Wang A."/>
            <person name="Jiang F."/>
            <person name="Liu H."/>
            <person name="Zhao H."/>
            <person name="Xu D."/>
            <person name="Zhang Y."/>
        </authorList>
    </citation>
    <scope>NUCLEOTIDE SEQUENCE [LARGE SCALE GENOMIC DNA]</scope>
    <source>
        <strain evidence="2">cv. Niubang</strain>
    </source>
</reference>
<name>A0ACB9DPA6_ARCLA</name>
<evidence type="ECO:0000313" key="1">
    <source>
        <dbReference type="EMBL" id="KAI3748387.1"/>
    </source>
</evidence>
<organism evidence="1 2">
    <name type="scientific">Arctium lappa</name>
    <name type="common">Greater burdock</name>
    <name type="synonym">Lappa major</name>
    <dbReference type="NCBI Taxonomy" id="4217"/>
    <lineage>
        <taxon>Eukaryota</taxon>
        <taxon>Viridiplantae</taxon>
        <taxon>Streptophyta</taxon>
        <taxon>Embryophyta</taxon>
        <taxon>Tracheophyta</taxon>
        <taxon>Spermatophyta</taxon>
        <taxon>Magnoliopsida</taxon>
        <taxon>eudicotyledons</taxon>
        <taxon>Gunneridae</taxon>
        <taxon>Pentapetalae</taxon>
        <taxon>asterids</taxon>
        <taxon>campanulids</taxon>
        <taxon>Asterales</taxon>
        <taxon>Asteraceae</taxon>
        <taxon>Carduoideae</taxon>
        <taxon>Cardueae</taxon>
        <taxon>Arctiinae</taxon>
        <taxon>Arctium</taxon>
    </lineage>
</organism>